<dbReference type="eggNOG" id="COG3378">
    <property type="taxonomic scope" value="Bacteria"/>
</dbReference>
<name>A0A0A2UNZ7_9BACI</name>
<dbReference type="AlphaFoldDB" id="A0A0A2UNZ7"/>
<evidence type="ECO:0000313" key="3">
    <source>
        <dbReference type="Proteomes" id="UP000030153"/>
    </source>
</evidence>
<dbReference type="Gene3D" id="3.90.580.10">
    <property type="entry name" value="Zinc finger, CHC2-type domain"/>
    <property type="match status" value="1"/>
</dbReference>
<accession>A0A0A2UNZ7</accession>
<dbReference type="InterPro" id="IPR036977">
    <property type="entry name" value="DNA_primase_Znf_CHC2"/>
</dbReference>
<dbReference type="Gene3D" id="3.30.70.1790">
    <property type="entry name" value="RepB DNA-primase, N-terminal domain"/>
    <property type="match status" value="1"/>
</dbReference>
<dbReference type="InterPro" id="IPR039459">
    <property type="entry name" value="RepB-like_DNA_primase_dom"/>
</dbReference>
<keyword evidence="3" id="KW-1185">Reference proteome</keyword>
<dbReference type="OrthoDB" id="581132at2"/>
<evidence type="ECO:0000313" key="2">
    <source>
        <dbReference type="EMBL" id="KGP89669.1"/>
    </source>
</evidence>
<dbReference type="EMBL" id="AVBG01000026">
    <property type="protein sequence ID" value="KGP89669.1"/>
    <property type="molecule type" value="Genomic_DNA"/>
</dbReference>
<dbReference type="GO" id="GO:0006260">
    <property type="term" value="P:DNA replication"/>
    <property type="evidence" value="ECO:0007669"/>
    <property type="project" value="InterPro"/>
</dbReference>
<sequence>MKLTTENFFNLIIGNEHINFRCFNDLHPGMGGLPKAQGYYNQQIIDKLEQLNQQNRGVFFAVNGSFNDVDVEKFNAVFIDLDCEKDEENRRLSEQTINQYKEKKLKELNDFVKTPTAIIETKNGLHVYWSIDESASTLEFEQCEKRLIEYFKADPQVKSQSQLLRVPGYYWCKETDNKFLVTLRQLEDVQYDIQDIIHALPEYTSGGNCTTNKDLCNTKVSIDGTKDNKSSSNTDRYYYTGSRRQEKIYKNRPHIKNRDVQEMRKILQPEGVIAHTHDQVWKYLKQQDLATFLGVDNPQRLHCIFHDDSNPSAGIIQSPDTENFVYVCQSSNCGVRNSIIEATKHITGMNESDSLRFLRQVYGIQYAKNTFQYKEEEKKDHNLDLLRSRLNKETYPELYKLMGRYTVILKQLNKMNYGFATTEYFCDKKGENFFFNSIGNLAEEFKKDRKNMSSIIGVLTYLGLIRKVPHEELPKDVLAATKEIARKKGQKYYATYFSIPYYDSEVMDFAVKKAREFKEKGLSIRAFSRELLERSISKAEADRVYPQTKGEDLEKSAERRELNNKIDQLTLHLIDVKGYTTIHELLDFLTDTKRERNRIYQRLKKLLPEMEEKHGIKKVRLNKKLKLTLDADLETYPDVICRKSAIEESKNKIF</sequence>
<dbReference type="SUPFAM" id="SSF57783">
    <property type="entry name" value="Zinc beta-ribbon"/>
    <property type="match status" value="1"/>
</dbReference>
<dbReference type="GO" id="GO:0008270">
    <property type="term" value="F:zinc ion binding"/>
    <property type="evidence" value="ECO:0007669"/>
    <property type="project" value="InterPro"/>
</dbReference>
<reference evidence="2 3" key="1">
    <citation type="submission" date="2013-08" db="EMBL/GenBank/DDBJ databases">
        <title>Genome of Pontibacillus chungwhensis.</title>
        <authorList>
            <person name="Wang Q."/>
            <person name="Wang G."/>
        </authorList>
    </citation>
    <scope>NUCLEOTIDE SEQUENCE [LARGE SCALE GENOMIC DNA]</scope>
    <source>
        <strain evidence="2 3">BH030062</strain>
    </source>
</reference>
<dbReference type="GO" id="GO:0003677">
    <property type="term" value="F:DNA binding"/>
    <property type="evidence" value="ECO:0007669"/>
    <property type="project" value="InterPro"/>
</dbReference>
<evidence type="ECO:0000259" key="1">
    <source>
        <dbReference type="Pfam" id="PF16793"/>
    </source>
</evidence>
<dbReference type="Pfam" id="PF16793">
    <property type="entry name" value="RepB_primase"/>
    <property type="match status" value="1"/>
</dbReference>
<gene>
    <name evidence="2" type="ORF">N780_10270</name>
</gene>
<comment type="caution">
    <text evidence="2">The sequence shown here is derived from an EMBL/GenBank/DDBJ whole genome shotgun (WGS) entry which is preliminary data.</text>
</comment>
<feature type="domain" description="RepB-like DNA primase" evidence="1">
    <location>
        <begin position="98"/>
        <end position="189"/>
    </location>
</feature>
<dbReference type="Proteomes" id="UP000030153">
    <property type="component" value="Unassembled WGS sequence"/>
</dbReference>
<protein>
    <recommendedName>
        <fullName evidence="1">RepB-like DNA primase domain-containing protein</fullName>
    </recommendedName>
</protein>
<dbReference type="RefSeq" id="WP_036787885.1">
    <property type="nucleotide sequence ID" value="NZ_AVBG01000026.1"/>
</dbReference>
<organism evidence="2 3">
    <name type="scientific">Pontibacillus chungwhensis BH030062</name>
    <dbReference type="NCBI Taxonomy" id="1385513"/>
    <lineage>
        <taxon>Bacteria</taxon>
        <taxon>Bacillati</taxon>
        <taxon>Bacillota</taxon>
        <taxon>Bacilli</taxon>
        <taxon>Bacillales</taxon>
        <taxon>Bacillaceae</taxon>
        <taxon>Pontibacillus</taxon>
    </lineage>
</organism>
<proteinExistence type="predicted"/>